<keyword evidence="8" id="KW-1185">Reference proteome</keyword>
<dbReference type="RefSeq" id="WP_103287315.1">
    <property type="nucleotide sequence ID" value="NZ_LT981265.1"/>
</dbReference>
<feature type="transmembrane region" description="Helical" evidence="6">
    <location>
        <begin position="246"/>
        <end position="265"/>
    </location>
</feature>
<proteinExistence type="inferred from homology"/>
<organism evidence="7 8">
    <name type="scientific">Candidatus Nitrosocaldus cavascurensis</name>
    <dbReference type="NCBI Taxonomy" id="2058097"/>
    <lineage>
        <taxon>Archaea</taxon>
        <taxon>Nitrososphaerota</taxon>
        <taxon>Nitrososphaeria</taxon>
        <taxon>Candidatus Nitrosocaldales</taxon>
        <taxon>Candidatus Nitrosocaldaceae</taxon>
        <taxon>Candidatus Nitrosocaldus</taxon>
    </lineage>
</organism>
<evidence type="ECO:0000256" key="1">
    <source>
        <dbReference type="ARBA" id="ARBA00004141"/>
    </source>
</evidence>
<evidence type="ECO:0000256" key="3">
    <source>
        <dbReference type="ARBA" id="ARBA00022692"/>
    </source>
</evidence>
<dbReference type="Proteomes" id="UP000236248">
    <property type="component" value="Chromosome NCAV"/>
</dbReference>
<evidence type="ECO:0000256" key="2">
    <source>
        <dbReference type="ARBA" id="ARBA00008034"/>
    </source>
</evidence>
<comment type="similarity">
    <text evidence="2">Belongs to the ABC-3 integral membrane protein family.</text>
</comment>
<dbReference type="GeneID" id="41594789"/>
<evidence type="ECO:0000313" key="8">
    <source>
        <dbReference type="Proteomes" id="UP000236248"/>
    </source>
</evidence>
<feature type="transmembrane region" description="Helical" evidence="6">
    <location>
        <begin position="132"/>
        <end position="149"/>
    </location>
</feature>
<dbReference type="PANTHER" id="PTHR30477">
    <property type="entry name" value="ABC-TRANSPORTER METAL-BINDING PROTEIN"/>
    <property type="match status" value="1"/>
</dbReference>
<dbReference type="Gene3D" id="1.10.3470.10">
    <property type="entry name" value="ABC transporter involved in vitamin B12 uptake, BtuC"/>
    <property type="match status" value="1"/>
</dbReference>
<feature type="transmembrane region" description="Helical" evidence="6">
    <location>
        <begin position="219"/>
        <end position="240"/>
    </location>
</feature>
<keyword evidence="4 6" id="KW-1133">Transmembrane helix</keyword>
<gene>
    <name evidence="7" type="ORF">NCAV_0725</name>
</gene>
<feature type="transmembrane region" description="Helical" evidence="6">
    <location>
        <begin position="53"/>
        <end position="77"/>
    </location>
</feature>
<dbReference type="InterPro" id="IPR037294">
    <property type="entry name" value="ABC_BtuC-like"/>
</dbReference>
<protein>
    <submittedName>
        <fullName evidence="7">Manganese/Zinc/Iron Chelate Uptake Transporter (MZT) Family, permease component</fullName>
    </submittedName>
</protein>
<dbReference type="InterPro" id="IPR001626">
    <property type="entry name" value="ABC_TroCD"/>
</dbReference>
<keyword evidence="5 6" id="KW-0472">Membrane</keyword>
<dbReference type="Pfam" id="PF00950">
    <property type="entry name" value="ABC-3"/>
    <property type="match status" value="1"/>
</dbReference>
<dbReference type="GO" id="GO:0055085">
    <property type="term" value="P:transmembrane transport"/>
    <property type="evidence" value="ECO:0007669"/>
    <property type="project" value="InterPro"/>
</dbReference>
<evidence type="ECO:0000256" key="5">
    <source>
        <dbReference type="ARBA" id="ARBA00023136"/>
    </source>
</evidence>
<reference evidence="8" key="1">
    <citation type="submission" date="2018-01" db="EMBL/GenBank/DDBJ databases">
        <authorList>
            <person name="Kerou L M."/>
        </authorList>
    </citation>
    <scope>NUCLEOTIDE SEQUENCE [LARGE SCALE GENOMIC DNA]</scope>
    <source>
        <strain evidence="8">SCU2</strain>
    </source>
</reference>
<evidence type="ECO:0000256" key="6">
    <source>
        <dbReference type="SAM" id="Phobius"/>
    </source>
</evidence>
<dbReference type="SUPFAM" id="SSF81345">
    <property type="entry name" value="ABC transporter involved in vitamin B12 uptake, BtuC"/>
    <property type="match status" value="1"/>
</dbReference>
<dbReference type="KEGG" id="ncv:NCAV_0725"/>
<evidence type="ECO:0000313" key="7">
    <source>
        <dbReference type="EMBL" id="SPC33906.1"/>
    </source>
</evidence>
<comment type="subcellular location">
    <subcellularLocation>
        <location evidence="1">Membrane</location>
        <topology evidence="1">Multi-pass membrane protein</topology>
    </subcellularLocation>
</comment>
<dbReference type="PANTHER" id="PTHR30477:SF0">
    <property type="entry name" value="METAL TRANSPORT SYSTEM MEMBRANE PROTEIN TM_0125-RELATED"/>
    <property type="match status" value="1"/>
</dbReference>
<feature type="transmembrane region" description="Helical" evidence="6">
    <location>
        <begin position="89"/>
        <end position="112"/>
    </location>
</feature>
<feature type="transmembrane region" description="Helical" evidence="6">
    <location>
        <begin position="170"/>
        <end position="188"/>
    </location>
</feature>
<dbReference type="GO" id="GO:0043190">
    <property type="term" value="C:ATP-binding cassette (ABC) transporter complex"/>
    <property type="evidence" value="ECO:0007669"/>
    <property type="project" value="InterPro"/>
</dbReference>
<name>A0A2K5AQG9_9ARCH</name>
<accession>A0A2K5AQG9</accession>
<keyword evidence="3 6" id="KW-0812">Transmembrane</keyword>
<dbReference type="EMBL" id="LT981265">
    <property type="protein sequence ID" value="SPC33906.1"/>
    <property type="molecule type" value="Genomic_DNA"/>
</dbReference>
<sequence length="278" mass="29803">MLDILAYTFMQKALITGIAISAACSILGLFLVLKRYSLFGDALSHVALSGVAIGLFLNIYPLWTALLTSVTASLGITRLRQSIRIQGDALIAVLLIFGVAFAVLLISASGGFRVDLFSYLFGSITLISNEDALIAVIASLAIVASVIALKDKLFYMALDERQAKISGLNTTLLNYIFMIMASIMVIVAMRLVGILLVSSLIVLPNIAAMMLGRGFKTTMLISLCISLASVISGIITSYYLNVATSGMIVMICIGIMVSIIISKHLKIPRSEQNVLDVK</sequence>
<evidence type="ECO:0000256" key="4">
    <source>
        <dbReference type="ARBA" id="ARBA00022989"/>
    </source>
</evidence>
<dbReference type="AlphaFoldDB" id="A0A2K5AQG9"/>
<feature type="transmembrane region" description="Helical" evidence="6">
    <location>
        <begin position="12"/>
        <end position="33"/>
    </location>
</feature>